<feature type="region of interest" description="Disordered" evidence="1">
    <location>
        <begin position="41"/>
        <end position="77"/>
    </location>
</feature>
<evidence type="ECO:0000313" key="2">
    <source>
        <dbReference type="EMBL" id="KAA0055005.1"/>
    </source>
</evidence>
<feature type="region of interest" description="Disordered" evidence="1">
    <location>
        <begin position="1"/>
        <end position="27"/>
    </location>
</feature>
<organism evidence="2 3">
    <name type="scientific">Cucumis melo var. makuwa</name>
    <name type="common">Oriental melon</name>
    <dbReference type="NCBI Taxonomy" id="1194695"/>
    <lineage>
        <taxon>Eukaryota</taxon>
        <taxon>Viridiplantae</taxon>
        <taxon>Streptophyta</taxon>
        <taxon>Embryophyta</taxon>
        <taxon>Tracheophyta</taxon>
        <taxon>Spermatophyta</taxon>
        <taxon>Magnoliopsida</taxon>
        <taxon>eudicotyledons</taxon>
        <taxon>Gunneridae</taxon>
        <taxon>Pentapetalae</taxon>
        <taxon>rosids</taxon>
        <taxon>fabids</taxon>
        <taxon>Cucurbitales</taxon>
        <taxon>Cucurbitaceae</taxon>
        <taxon>Benincaseae</taxon>
        <taxon>Cucumis</taxon>
    </lineage>
</organism>
<accession>A0A5A7UMZ7</accession>
<comment type="caution">
    <text evidence="2">The sequence shown here is derived from an EMBL/GenBank/DDBJ whole genome shotgun (WGS) entry which is preliminary data.</text>
</comment>
<gene>
    <name evidence="2" type="ORF">E6C27_scaffold43052G001560</name>
</gene>
<proteinExistence type="predicted"/>
<protein>
    <submittedName>
        <fullName evidence="2">Transposase, Ptta/En/Spm, plant</fullName>
    </submittedName>
</protein>
<evidence type="ECO:0000313" key="3">
    <source>
        <dbReference type="Proteomes" id="UP000321393"/>
    </source>
</evidence>
<name>A0A5A7UMZ7_CUCMM</name>
<dbReference type="AlphaFoldDB" id="A0A5A7UMZ7"/>
<feature type="compositionally biased region" description="Polar residues" evidence="1">
    <location>
        <begin position="1"/>
        <end position="25"/>
    </location>
</feature>
<sequence length="98" mass="11056">MSLLNNKHQMLEFQSQPTSEGSQPLSKDKICEIVLGKRSGYLKSLGRGPKPKSQKTGRSSSSSYSQEMHSREITELRSSLECSQLKIEEQKSKLEEPK</sequence>
<dbReference type="Proteomes" id="UP000321393">
    <property type="component" value="Unassembled WGS sequence"/>
</dbReference>
<reference evidence="2 3" key="1">
    <citation type="submission" date="2019-08" db="EMBL/GenBank/DDBJ databases">
        <title>Draft genome sequences of two oriental melons (Cucumis melo L. var makuwa).</title>
        <authorList>
            <person name="Kwon S.-Y."/>
        </authorList>
    </citation>
    <scope>NUCLEOTIDE SEQUENCE [LARGE SCALE GENOMIC DNA]</scope>
    <source>
        <strain evidence="3">cv. SW 3</strain>
        <tissue evidence="2">Leaf</tissue>
    </source>
</reference>
<dbReference type="EMBL" id="SSTE01008633">
    <property type="protein sequence ID" value="KAA0055005.1"/>
    <property type="molecule type" value="Genomic_DNA"/>
</dbReference>
<evidence type="ECO:0000256" key="1">
    <source>
        <dbReference type="SAM" id="MobiDB-lite"/>
    </source>
</evidence>
<dbReference type="OrthoDB" id="1921870at2759"/>